<gene>
    <name evidence="1" type="ORF">I5282_03910</name>
</gene>
<keyword evidence="2" id="KW-1185">Reference proteome</keyword>
<evidence type="ECO:0000313" key="1">
    <source>
        <dbReference type="EMBL" id="MBL7525719.1"/>
    </source>
</evidence>
<sequence length="72" mass="8774">MILRGKIKVIFLRHCWEICSDADMAKFVQEKTDKLWYINLQITGKFTMQRKKYKNDYLDKVIIKIDFQTEKN</sequence>
<organism evidence="1 2">
    <name type="scientific">Legionella bononiensis</name>
    <dbReference type="NCBI Taxonomy" id="2793102"/>
    <lineage>
        <taxon>Bacteria</taxon>
        <taxon>Pseudomonadati</taxon>
        <taxon>Pseudomonadota</taxon>
        <taxon>Gammaproteobacteria</taxon>
        <taxon>Legionellales</taxon>
        <taxon>Legionellaceae</taxon>
        <taxon>Legionella</taxon>
    </lineage>
</organism>
<accession>A0ABS1W8Q5</accession>
<evidence type="ECO:0000313" key="2">
    <source>
        <dbReference type="Proteomes" id="UP000809910"/>
    </source>
</evidence>
<name>A0ABS1W8Q5_9GAMM</name>
<dbReference type="EMBL" id="JADWVN010000007">
    <property type="protein sequence ID" value="MBL7525719.1"/>
    <property type="molecule type" value="Genomic_DNA"/>
</dbReference>
<protein>
    <submittedName>
        <fullName evidence="1">Uncharacterized protein</fullName>
    </submittedName>
</protein>
<dbReference type="Proteomes" id="UP000809910">
    <property type="component" value="Unassembled WGS sequence"/>
</dbReference>
<reference evidence="1 2" key="1">
    <citation type="submission" date="2020-12" db="EMBL/GenBank/DDBJ databases">
        <title>WGS of Legionella: environmental sample.</title>
        <authorList>
            <person name="Cristino S."/>
            <person name="Girolamini L."/>
            <person name="Salaris S."/>
            <person name="Pascale M.R."/>
            <person name="Mazzotta M."/>
            <person name="Orsini M."/>
            <person name="Grottola A."/>
        </authorList>
    </citation>
    <scope>NUCLEOTIDE SEQUENCE [LARGE SCALE GENOMIC DNA]</scope>
    <source>
        <strain evidence="1 2">30cs62</strain>
    </source>
</reference>
<proteinExistence type="predicted"/>
<comment type="caution">
    <text evidence="1">The sequence shown here is derived from an EMBL/GenBank/DDBJ whole genome shotgun (WGS) entry which is preliminary data.</text>
</comment>